<protein>
    <submittedName>
        <fullName evidence="1">Uncharacterized protein</fullName>
    </submittedName>
</protein>
<evidence type="ECO:0000313" key="2">
    <source>
        <dbReference type="Proteomes" id="UP000010959"/>
    </source>
</evidence>
<dbReference type="Proteomes" id="UP000010959">
    <property type="component" value="Unassembled WGS sequence"/>
</dbReference>
<name>L7C953_RHOBT</name>
<evidence type="ECO:0000313" key="1">
    <source>
        <dbReference type="EMBL" id="ELP30714.1"/>
    </source>
</evidence>
<gene>
    <name evidence="1" type="ORF">RBSWK_05335</name>
</gene>
<reference evidence="1 2" key="1">
    <citation type="journal article" date="2013" name="Mar. Genomics">
        <title>Expression of sulfatases in Rhodopirellula baltica and the diversity of sulfatases in the genus Rhodopirellula.</title>
        <authorList>
            <person name="Wegner C.E."/>
            <person name="Richter-Heitmann T."/>
            <person name="Klindworth A."/>
            <person name="Klockow C."/>
            <person name="Richter M."/>
            <person name="Achstetter T."/>
            <person name="Glockner F.O."/>
            <person name="Harder J."/>
        </authorList>
    </citation>
    <scope>NUCLEOTIDE SEQUENCE [LARGE SCALE GENOMIC DNA]</scope>
    <source>
        <strain evidence="1 2">SWK14</strain>
    </source>
</reference>
<comment type="caution">
    <text evidence="1">The sequence shown here is derived from an EMBL/GenBank/DDBJ whole genome shotgun (WGS) entry which is preliminary data.</text>
</comment>
<proteinExistence type="predicted"/>
<organism evidence="1 2">
    <name type="scientific">Rhodopirellula baltica SWK14</name>
    <dbReference type="NCBI Taxonomy" id="993516"/>
    <lineage>
        <taxon>Bacteria</taxon>
        <taxon>Pseudomonadati</taxon>
        <taxon>Planctomycetota</taxon>
        <taxon>Planctomycetia</taxon>
        <taxon>Pirellulales</taxon>
        <taxon>Pirellulaceae</taxon>
        <taxon>Rhodopirellula</taxon>
    </lineage>
</organism>
<accession>L7C953</accession>
<dbReference type="AlphaFoldDB" id="L7C953"/>
<sequence>MNQTEVCIVGRESRRAASLSNWDVIKGSGGGIWKGNRQNPKLDSMVLCQYD</sequence>
<dbReference type="EMBL" id="AMWG01000146">
    <property type="protein sequence ID" value="ELP30714.1"/>
    <property type="molecule type" value="Genomic_DNA"/>
</dbReference>